<dbReference type="EMBL" id="REGN01012321">
    <property type="protein sequence ID" value="RMZ95913.1"/>
    <property type="molecule type" value="Genomic_DNA"/>
</dbReference>
<keyword evidence="2" id="KW-1185">Reference proteome</keyword>
<evidence type="ECO:0000313" key="2">
    <source>
        <dbReference type="Proteomes" id="UP000276133"/>
    </source>
</evidence>
<gene>
    <name evidence="1" type="ORF">BpHYR1_026501</name>
</gene>
<evidence type="ECO:0000313" key="1">
    <source>
        <dbReference type="EMBL" id="RMZ95913.1"/>
    </source>
</evidence>
<name>A0A3M7PA60_BRAPC</name>
<reference evidence="1 2" key="1">
    <citation type="journal article" date="2018" name="Sci. Rep.">
        <title>Genomic signatures of local adaptation to the degree of environmental predictability in rotifers.</title>
        <authorList>
            <person name="Franch-Gras L."/>
            <person name="Hahn C."/>
            <person name="Garcia-Roger E.M."/>
            <person name="Carmona M.J."/>
            <person name="Serra M."/>
            <person name="Gomez A."/>
        </authorList>
    </citation>
    <scope>NUCLEOTIDE SEQUENCE [LARGE SCALE GENOMIC DNA]</scope>
    <source>
        <strain evidence="1">HYR1</strain>
    </source>
</reference>
<comment type="caution">
    <text evidence="1">The sequence shown here is derived from an EMBL/GenBank/DDBJ whole genome shotgun (WGS) entry which is preliminary data.</text>
</comment>
<organism evidence="1 2">
    <name type="scientific">Brachionus plicatilis</name>
    <name type="common">Marine rotifer</name>
    <name type="synonym">Brachionus muelleri</name>
    <dbReference type="NCBI Taxonomy" id="10195"/>
    <lineage>
        <taxon>Eukaryota</taxon>
        <taxon>Metazoa</taxon>
        <taxon>Spiralia</taxon>
        <taxon>Gnathifera</taxon>
        <taxon>Rotifera</taxon>
        <taxon>Eurotatoria</taxon>
        <taxon>Monogononta</taxon>
        <taxon>Pseudotrocha</taxon>
        <taxon>Ploima</taxon>
        <taxon>Brachionidae</taxon>
        <taxon>Brachionus</taxon>
    </lineage>
</organism>
<dbReference type="AlphaFoldDB" id="A0A3M7PA60"/>
<proteinExistence type="predicted"/>
<accession>A0A3M7PA60</accession>
<protein>
    <submittedName>
        <fullName evidence="1">Uncharacterized protein</fullName>
    </submittedName>
</protein>
<sequence>MLNLFSHFYISAPISSVYTDCICFHQFITGKASSTGRGFYRHKKCQHLQKLSELLTNSLFALFLGFSLDYFVRLPAFSVTLLRSVLCKIKVSVALTVFTSPAHDNICAKAQKLTQS</sequence>
<dbReference type="Proteomes" id="UP000276133">
    <property type="component" value="Unassembled WGS sequence"/>
</dbReference>